<evidence type="ECO:0000256" key="1">
    <source>
        <dbReference type="ARBA" id="ARBA00023002"/>
    </source>
</evidence>
<dbReference type="InterPro" id="IPR016162">
    <property type="entry name" value="Ald_DH_N"/>
</dbReference>
<evidence type="ECO:0000313" key="6">
    <source>
        <dbReference type="EMBL" id="MEN2990510.1"/>
    </source>
</evidence>
<keyword evidence="7" id="KW-1185">Reference proteome</keyword>
<organism evidence="6 7">
    <name type="scientific">Tistrella arctica</name>
    <dbReference type="NCBI Taxonomy" id="3133430"/>
    <lineage>
        <taxon>Bacteria</taxon>
        <taxon>Pseudomonadati</taxon>
        <taxon>Pseudomonadota</taxon>
        <taxon>Alphaproteobacteria</taxon>
        <taxon>Geminicoccales</taxon>
        <taxon>Geminicoccaceae</taxon>
        <taxon>Tistrella</taxon>
    </lineage>
</organism>
<dbReference type="EC" id="1.2.1.19" evidence="6"/>
<dbReference type="Gene3D" id="3.40.309.10">
    <property type="entry name" value="Aldehyde Dehydrogenase, Chain A, domain 2"/>
    <property type="match status" value="1"/>
</dbReference>
<dbReference type="NCBIfam" id="NF010000">
    <property type="entry name" value="PRK13473.1"/>
    <property type="match status" value="1"/>
</dbReference>
<protein>
    <submittedName>
        <fullName evidence="6">Aminobutyraldehyde dehydrogenase</fullName>
        <ecNumber evidence="6">1.2.1.19</ecNumber>
    </submittedName>
</protein>
<proteinExistence type="inferred from homology"/>
<dbReference type="SUPFAM" id="SSF53720">
    <property type="entry name" value="ALDH-like"/>
    <property type="match status" value="1"/>
</dbReference>
<evidence type="ECO:0000256" key="4">
    <source>
        <dbReference type="SAM" id="MobiDB-lite"/>
    </source>
</evidence>
<dbReference type="Gene3D" id="3.40.605.10">
    <property type="entry name" value="Aldehyde Dehydrogenase, Chain A, domain 1"/>
    <property type="match status" value="1"/>
</dbReference>
<gene>
    <name evidence="6" type="ORF">WG926_19510</name>
</gene>
<dbReference type="InterPro" id="IPR016161">
    <property type="entry name" value="Ald_DH/histidinol_DH"/>
</dbReference>
<evidence type="ECO:0000313" key="7">
    <source>
        <dbReference type="Proteomes" id="UP001413721"/>
    </source>
</evidence>
<dbReference type="EMBL" id="JBBKTW010000007">
    <property type="protein sequence ID" value="MEN2990510.1"/>
    <property type="molecule type" value="Genomic_DNA"/>
</dbReference>
<name>A0ABU9YNV7_9PROT</name>
<evidence type="ECO:0000259" key="5">
    <source>
        <dbReference type="Pfam" id="PF00171"/>
    </source>
</evidence>
<comment type="caution">
    <text evidence="6">The sequence shown here is derived from an EMBL/GenBank/DDBJ whole genome shotgun (WGS) entry which is preliminary data.</text>
</comment>
<dbReference type="RefSeq" id="WP_345931961.1">
    <property type="nucleotide sequence ID" value="NZ_JBBKTV010000002.1"/>
</dbReference>
<dbReference type="PANTHER" id="PTHR11699">
    <property type="entry name" value="ALDEHYDE DEHYDROGENASE-RELATED"/>
    <property type="match status" value="1"/>
</dbReference>
<feature type="active site" evidence="2">
    <location>
        <position position="266"/>
    </location>
</feature>
<sequence>MYDQPRHDQPWHNAPGTAGQAGTDLLIGGRLIAGEGPERVVIDPSTGLQITSLRDASLVQVDEAVAAAMRAAPGWAGLTPAARARMLLAIADVIDRQAPVLAAIEARNCGKPLGASRDGELPRAADVFRFFAGAARTRQDMAADAYLPGRTSILMREPLGVVAAIIPWNYPLMIAAWKLAPALAAGNTVVLKPGEEAPLSLLTLAAMLADILPAGVLNVVAGSGEAVGQALVRHPGVALVTVTGDLVTGRKVLDGAAFGVTRSLLELGGNAPVIVAEDADIDRLVACVRRAGFYNAGQDCTAAARLFVAPGIHDRLVERLVAAVSTIRVGSPFDPVTEMGPLISPRQRDRVASYVERARASGTATIATGGASIAGNGCFYAPTVIVNAAPQDEIVTREVFGPVVTVTRSADVDEALRFANRSEHGLAASVWTRDIGRAMAFGRRLDYGCVWINDHMVFPAEMPHGGRRRSGFGYDMSVHALDQYSVAKHILLNEDVPS</sequence>
<evidence type="ECO:0000256" key="3">
    <source>
        <dbReference type="RuleBase" id="RU003345"/>
    </source>
</evidence>
<feature type="compositionally biased region" description="Basic and acidic residues" evidence="4">
    <location>
        <begin position="1"/>
        <end position="10"/>
    </location>
</feature>
<accession>A0ABU9YNV7</accession>
<dbReference type="InterPro" id="IPR016163">
    <property type="entry name" value="Ald_DH_C"/>
</dbReference>
<dbReference type="InterPro" id="IPR016160">
    <property type="entry name" value="Ald_DH_CS_CYS"/>
</dbReference>
<feature type="domain" description="Aldehyde dehydrogenase" evidence="5">
    <location>
        <begin position="39"/>
        <end position="490"/>
    </location>
</feature>
<dbReference type="GO" id="GO:0019145">
    <property type="term" value="F:aminobutyraldehyde dehydrogenase (NAD+) activity"/>
    <property type="evidence" value="ECO:0007669"/>
    <property type="project" value="UniProtKB-EC"/>
</dbReference>
<dbReference type="Proteomes" id="UP001413721">
    <property type="component" value="Unassembled WGS sequence"/>
</dbReference>
<comment type="similarity">
    <text evidence="3">Belongs to the aldehyde dehydrogenase family.</text>
</comment>
<keyword evidence="1 3" id="KW-0560">Oxidoreductase</keyword>
<dbReference type="InterPro" id="IPR015590">
    <property type="entry name" value="Aldehyde_DH_dom"/>
</dbReference>
<dbReference type="PROSITE" id="PS00687">
    <property type="entry name" value="ALDEHYDE_DEHYDR_GLU"/>
    <property type="match status" value="1"/>
</dbReference>
<dbReference type="InterPro" id="IPR029510">
    <property type="entry name" value="Ald_DH_CS_GLU"/>
</dbReference>
<feature type="region of interest" description="Disordered" evidence="4">
    <location>
        <begin position="1"/>
        <end position="20"/>
    </location>
</feature>
<evidence type="ECO:0000256" key="2">
    <source>
        <dbReference type="PROSITE-ProRule" id="PRU10007"/>
    </source>
</evidence>
<dbReference type="PROSITE" id="PS00070">
    <property type="entry name" value="ALDEHYDE_DEHYDR_CYS"/>
    <property type="match status" value="1"/>
</dbReference>
<reference evidence="6 7" key="1">
    <citation type="submission" date="2024-03" db="EMBL/GenBank/DDBJ databases">
        <title>High-quality draft genome sequencing of Tistrella sp. BH-R2-4.</title>
        <authorList>
            <person name="Dong C."/>
        </authorList>
    </citation>
    <scope>NUCLEOTIDE SEQUENCE [LARGE SCALE GENOMIC DNA]</scope>
    <source>
        <strain evidence="6 7">BH-R2-4</strain>
    </source>
</reference>
<dbReference type="Pfam" id="PF00171">
    <property type="entry name" value="Aldedh"/>
    <property type="match status" value="1"/>
</dbReference>